<dbReference type="STRING" id="35608.A0A2U1QM53"/>
<dbReference type="EMBL" id="PKPP01000036">
    <property type="protein sequence ID" value="PWA99085.1"/>
    <property type="molecule type" value="Genomic_DNA"/>
</dbReference>
<gene>
    <name evidence="2" type="ORF">CTI12_AA013280</name>
</gene>
<accession>A0A2U1QM53</accession>
<feature type="region of interest" description="Disordered" evidence="1">
    <location>
        <begin position="91"/>
        <end position="115"/>
    </location>
</feature>
<dbReference type="AlphaFoldDB" id="A0A2U1QM53"/>
<dbReference type="OrthoDB" id="10613465at2759"/>
<sequence>MAVVSPLAEYKLVFWGINQSVKQAIGIDFFSKTMYLEDRTVRLQLWVLYIEVVHDKCACLDDKNETTPIERELVLQNSLAMGIGNKDKVLREETGNNVSKKTKQSQNQKQQKKQFKRRTILIQKKMHGLLTVGFSEDDFDKDI</sequence>
<comment type="caution">
    <text evidence="2">The sequence shown here is derived from an EMBL/GenBank/DDBJ whole genome shotgun (WGS) entry which is preliminary data.</text>
</comment>
<evidence type="ECO:0000313" key="2">
    <source>
        <dbReference type="EMBL" id="PWA99085.1"/>
    </source>
</evidence>
<proteinExistence type="predicted"/>
<evidence type="ECO:0000313" key="3">
    <source>
        <dbReference type="Proteomes" id="UP000245207"/>
    </source>
</evidence>
<organism evidence="2 3">
    <name type="scientific">Artemisia annua</name>
    <name type="common">Sweet wormwood</name>
    <dbReference type="NCBI Taxonomy" id="35608"/>
    <lineage>
        <taxon>Eukaryota</taxon>
        <taxon>Viridiplantae</taxon>
        <taxon>Streptophyta</taxon>
        <taxon>Embryophyta</taxon>
        <taxon>Tracheophyta</taxon>
        <taxon>Spermatophyta</taxon>
        <taxon>Magnoliopsida</taxon>
        <taxon>eudicotyledons</taxon>
        <taxon>Gunneridae</taxon>
        <taxon>Pentapetalae</taxon>
        <taxon>asterids</taxon>
        <taxon>campanulids</taxon>
        <taxon>Asterales</taxon>
        <taxon>Asteraceae</taxon>
        <taxon>Asteroideae</taxon>
        <taxon>Anthemideae</taxon>
        <taxon>Artemisiinae</taxon>
        <taxon>Artemisia</taxon>
    </lineage>
</organism>
<dbReference type="Proteomes" id="UP000245207">
    <property type="component" value="Unassembled WGS sequence"/>
</dbReference>
<protein>
    <submittedName>
        <fullName evidence="2">Small GTPase superfamily</fullName>
    </submittedName>
</protein>
<evidence type="ECO:0000256" key="1">
    <source>
        <dbReference type="SAM" id="MobiDB-lite"/>
    </source>
</evidence>
<keyword evidence="3" id="KW-1185">Reference proteome</keyword>
<name>A0A2U1QM53_ARTAN</name>
<reference evidence="2 3" key="1">
    <citation type="journal article" date="2018" name="Mol. Plant">
        <title>The genome of Artemisia annua provides insight into the evolution of Asteraceae family and artemisinin biosynthesis.</title>
        <authorList>
            <person name="Shen Q."/>
            <person name="Zhang L."/>
            <person name="Liao Z."/>
            <person name="Wang S."/>
            <person name="Yan T."/>
            <person name="Shi P."/>
            <person name="Liu M."/>
            <person name="Fu X."/>
            <person name="Pan Q."/>
            <person name="Wang Y."/>
            <person name="Lv Z."/>
            <person name="Lu X."/>
            <person name="Zhang F."/>
            <person name="Jiang W."/>
            <person name="Ma Y."/>
            <person name="Chen M."/>
            <person name="Hao X."/>
            <person name="Li L."/>
            <person name="Tang Y."/>
            <person name="Lv G."/>
            <person name="Zhou Y."/>
            <person name="Sun X."/>
            <person name="Brodelius P.E."/>
            <person name="Rose J.K.C."/>
            <person name="Tang K."/>
        </authorList>
    </citation>
    <scope>NUCLEOTIDE SEQUENCE [LARGE SCALE GENOMIC DNA]</scope>
    <source>
        <strain evidence="3">cv. Huhao1</strain>
        <tissue evidence="2">Leaf</tissue>
    </source>
</reference>